<comment type="caution">
    <text evidence="1">The sequence shown here is derived from an EMBL/GenBank/DDBJ whole genome shotgun (WGS) entry which is preliminary data.</text>
</comment>
<sequence>MAEGCPHFLKAFYINSYQMNFYLGQHAHDLRFAVSIRPTGSDKLVMLHNGPTEDDQVLAVGEKVGWFPQGHQMVNDIILPPLIGGWPDIITSIMDPKQKFTNHWYQFSMKVGEGETSHDEKFEWRPTQGNEIRAMFKHAKGFKLIRMEAEGPGKGRGGNRRSREIGETSDGKEVVAVWATKKTLLPMPRSPLKFELLGSGKTGELGRQFGYMALITALEIWCFQVLKVHDNGLPYIPHQ</sequence>
<organism evidence="1 2">
    <name type="scientific">Daldinia eschscholtzii</name>
    <dbReference type="NCBI Taxonomy" id="292717"/>
    <lineage>
        <taxon>Eukaryota</taxon>
        <taxon>Fungi</taxon>
        <taxon>Dikarya</taxon>
        <taxon>Ascomycota</taxon>
        <taxon>Pezizomycotina</taxon>
        <taxon>Sordariomycetes</taxon>
        <taxon>Xylariomycetidae</taxon>
        <taxon>Xylariales</taxon>
        <taxon>Hypoxylaceae</taxon>
        <taxon>Daldinia</taxon>
    </lineage>
</organism>
<name>A0AAX6MVX0_9PEZI</name>
<accession>A0AAX6MVX0</accession>
<dbReference type="AlphaFoldDB" id="A0AAX6MVX0"/>
<dbReference type="Proteomes" id="UP001369815">
    <property type="component" value="Unassembled WGS sequence"/>
</dbReference>
<evidence type="ECO:0000313" key="1">
    <source>
        <dbReference type="EMBL" id="KAK6956755.1"/>
    </source>
</evidence>
<keyword evidence="2" id="KW-1185">Reference proteome</keyword>
<protein>
    <submittedName>
        <fullName evidence="1">Uncharacterized protein</fullName>
    </submittedName>
</protein>
<gene>
    <name evidence="1" type="ORF">Daesc_002035</name>
</gene>
<reference evidence="1 2" key="1">
    <citation type="journal article" date="2024" name="Front Chem Biol">
        <title>Unveiling the potential of Daldinia eschscholtzii MFLUCC 19-0629 through bioactivity and bioinformatics studies for enhanced sustainable agriculture production.</title>
        <authorList>
            <person name="Brooks S."/>
            <person name="Weaver J.A."/>
            <person name="Klomchit A."/>
            <person name="Alharthi S.A."/>
            <person name="Onlamun T."/>
            <person name="Nurani R."/>
            <person name="Vong T.K."/>
            <person name="Alberti F."/>
            <person name="Greco C."/>
        </authorList>
    </citation>
    <scope>NUCLEOTIDE SEQUENCE [LARGE SCALE GENOMIC DNA]</scope>
    <source>
        <strain evidence="1">MFLUCC 19-0629</strain>
    </source>
</reference>
<dbReference type="EMBL" id="JBANMG010000002">
    <property type="protein sequence ID" value="KAK6956755.1"/>
    <property type="molecule type" value="Genomic_DNA"/>
</dbReference>
<proteinExistence type="predicted"/>
<evidence type="ECO:0000313" key="2">
    <source>
        <dbReference type="Proteomes" id="UP001369815"/>
    </source>
</evidence>